<dbReference type="RefSeq" id="WP_379683288.1">
    <property type="nucleotide sequence ID" value="NZ_JBHLYW010000003.1"/>
</dbReference>
<protein>
    <recommendedName>
        <fullName evidence="3">DUF4240 domain-containing protein</fullName>
    </recommendedName>
</protein>
<proteinExistence type="predicted"/>
<reference evidence="1 2" key="1">
    <citation type="submission" date="2024-09" db="EMBL/GenBank/DDBJ databases">
        <authorList>
            <person name="Sun Q."/>
            <person name="Mori K."/>
        </authorList>
    </citation>
    <scope>NUCLEOTIDE SEQUENCE [LARGE SCALE GENOMIC DNA]</scope>
    <source>
        <strain evidence="1 2">CGMCC 1.12926</strain>
    </source>
</reference>
<gene>
    <name evidence="1" type="ORF">ACFFLS_02955</name>
</gene>
<comment type="caution">
    <text evidence="1">The sequence shown here is derived from an EMBL/GenBank/DDBJ whole genome shotgun (WGS) entry which is preliminary data.</text>
</comment>
<evidence type="ECO:0000313" key="1">
    <source>
        <dbReference type="EMBL" id="MFC0075985.1"/>
    </source>
</evidence>
<organism evidence="1 2">
    <name type="scientific">Flavobacterium procerum</name>
    <dbReference type="NCBI Taxonomy" id="1455569"/>
    <lineage>
        <taxon>Bacteria</taxon>
        <taxon>Pseudomonadati</taxon>
        <taxon>Bacteroidota</taxon>
        <taxon>Flavobacteriia</taxon>
        <taxon>Flavobacteriales</taxon>
        <taxon>Flavobacteriaceae</taxon>
        <taxon>Flavobacterium</taxon>
    </lineage>
</organism>
<sequence>MNIPENITDFLYWVKERTELFWSINPKTSSNVFVCADWAYGAKWIGLSEAEIDEIEKKYSIKFIFEHREFLRILHTIDRKERFEYTETFEEDSEIIVEESPFFYNWLRDEKEITEIEKWAYDSIYQDIVGVNRVWLKSWGKRPKSEIK</sequence>
<name>A0ABV6BKL9_9FLAO</name>
<dbReference type="Proteomes" id="UP001589734">
    <property type="component" value="Unassembled WGS sequence"/>
</dbReference>
<evidence type="ECO:0008006" key="3">
    <source>
        <dbReference type="Google" id="ProtNLM"/>
    </source>
</evidence>
<evidence type="ECO:0000313" key="2">
    <source>
        <dbReference type="Proteomes" id="UP001589734"/>
    </source>
</evidence>
<keyword evidence="2" id="KW-1185">Reference proteome</keyword>
<accession>A0ABV6BKL9</accession>
<dbReference type="EMBL" id="JBHLYW010000003">
    <property type="protein sequence ID" value="MFC0075985.1"/>
    <property type="molecule type" value="Genomic_DNA"/>
</dbReference>